<keyword evidence="2" id="KW-1185">Reference proteome</keyword>
<dbReference type="OrthoDB" id="8455269at2"/>
<evidence type="ECO:0000313" key="2">
    <source>
        <dbReference type="Proteomes" id="UP000001989"/>
    </source>
</evidence>
<reference evidence="1 2" key="1">
    <citation type="journal article" date="2010" name="J. Bacteriol.">
        <title>Genome sequence of the dioxin-mineralizing bacterium Sphingomonas wittichii RW1.</title>
        <authorList>
            <person name="Miller T.R."/>
            <person name="Delcher A.L."/>
            <person name="Salzberg S.L."/>
            <person name="Saunders E."/>
            <person name="Detter J.C."/>
            <person name="Halden R.U."/>
        </authorList>
    </citation>
    <scope>NUCLEOTIDE SEQUENCE [LARGE SCALE GENOMIC DNA]</scope>
    <source>
        <strain evidence="2">DSM 6014 / CCUG 31198 / JCM 15750 / NBRC 105917 / EY 4224 / RW1</strain>
    </source>
</reference>
<name>A0A9J9HGV3_RHIWR</name>
<keyword evidence="1" id="KW-0614">Plasmid</keyword>
<dbReference type="EMBL" id="CP000701">
    <property type="protein sequence ID" value="ABQ71561.1"/>
    <property type="molecule type" value="Genomic_DNA"/>
</dbReference>
<dbReference type="Proteomes" id="UP000001989">
    <property type="component" value="Plasmid pSWIT02"/>
</dbReference>
<protein>
    <submittedName>
        <fullName evidence="1">Uncharacterized protein</fullName>
    </submittedName>
</protein>
<proteinExistence type="predicted"/>
<dbReference type="KEGG" id="swi:Swit_4942"/>
<dbReference type="AlphaFoldDB" id="A0A9J9HGV3"/>
<accession>A0A9J9HGV3</accession>
<organism evidence="1 2">
    <name type="scientific">Rhizorhabdus wittichii (strain DSM 6014 / CCUG 31198 / JCM 15750 / NBRC 105917 / EY 4224 / RW1)</name>
    <name type="common">Sphingomonas wittichii</name>
    <dbReference type="NCBI Taxonomy" id="392499"/>
    <lineage>
        <taxon>Bacteria</taxon>
        <taxon>Pseudomonadati</taxon>
        <taxon>Pseudomonadota</taxon>
        <taxon>Alphaproteobacteria</taxon>
        <taxon>Sphingomonadales</taxon>
        <taxon>Sphingomonadaceae</taxon>
        <taxon>Rhizorhabdus</taxon>
    </lineage>
</organism>
<evidence type="ECO:0000313" key="1">
    <source>
        <dbReference type="EMBL" id="ABQ71561.1"/>
    </source>
</evidence>
<gene>
    <name evidence="1" type="ordered locus">Swit_4942</name>
</gene>
<sequence>MATNAVIQPTTGKIKSRRVRFGSVTITAPAPSSALVQHNIELSTQALERVAKRLAKPGVTLRAKKDVPLYSLDSDNPDVMIRKLNGKTERGQLVDGSFKAID</sequence>
<geneLocation type="plasmid" evidence="1 2">
    <name>pSWIT02</name>
</geneLocation>